<keyword evidence="1" id="KW-0812">Transmembrane</keyword>
<dbReference type="EMBL" id="GISG01042722">
    <property type="protein sequence ID" value="MBA4623323.1"/>
    <property type="molecule type" value="Transcribed_RNA"/>
</dbReference>
<dbReference type="AlphaFoldDB" id="A0A7C9CTP4"/>
<keyword evidence="1" id="KW-0472">Membrane</keyword>
<keyword evidence="1" id="KW-1133">Transmembrane helix</keyword>
<name>A0A7C9CTP4_OPUST</name>
<dbReference type="EMBL" id="GISG01042725">
    <property type="protein sequence ID" value="MBA4623325.1"/>
    <property type="molecule type" value="Transcribed_RNA"/>
</dbReference>
<protein>
    <submittedName>
        <fullName evidence="2">Uncharacterized protein</fullName>
    </submittedName>
</protein>
<organism evidence="2">
    <name type="scientific">Opuntia streptacantha</name>
    <name type="common">Prickly pear cactus</name>
    <name type="synonym">Opuntia cardona</name>
    <dbReference type="NCBI Taxonomy" id="393608"/>
    <lineage>
        <taxon>Eukaryota</taxon>
        <taxon>Viridiplantae</taxon>
        <taxon>Streptophyta</taxon>
        <taxon>Embryophyta</taxon>
        <taxon>Tracheophyta</taxon>
        <taxon>Spermatophyta</taxon>
        <taxon>Magnoliopsida</taxon>
        <taxon>eudicotyledons</taxon>
        <taxon>Gunneridae</taxon>
        <taxon>Pentapetalae</taxon>
        <taxon>Caryophyllales</taxon>
        <taxon>Cactineae</taxon>
        <taxon>Cactaceae</taxon>
        <taxon>Opuntioideae</taxon>
        <taxon>Opuntia</taxon>
    </lineage>
</organism>
<feature type="transmembrane region" description="Helical" evidence="1">
    <location>
        <begin position="80"/>
        <end position="102"/>
    </location>
</feature>
<proteinExistence type="predicted"/>
<evidence type="ECO:0000313" key="2">
    <source>
        <dbReference type="EMBL" id="MBA4623325.1"/>
    </source>
</evidence>
<accession>A0A7C9CTP4</accession>
<reference evidence="2" key="1">
    <citation type="journal article" date="2013" name="J. Plant Res.">
        <title>Effect of fungi and light on seed germination of three Opuntia species from semiarid lands of central Mexico.</title>
        <authorList>
            <person name="Delgado-Sanchez P."/>
            <person name="Jimenez-Bremont J.F."/>
            <person name="Guerrero-Gonzalez Mde L."/>
            <person name="Flores J."/>
        </authorList>
    </citation>
    <scope>NUCLEOTIDE SEQUENCE</scope>
    <source>
        <tissue evidence="2">Cladode</tissue>
    </source>
</reference>
<feature type="transmembrane region" description="Helical" evidence="1">
    <location>
        <begin position="31"/>
        <end position="55"/>
    </location>
</feature>
<reference evidence="2" key="2">
    <citation type="submission" date="2020-07" db="EMBL/GenBank/DDBJ databases">
        <authorList>
            <person name="Vera ALvarez R."/>
            <person name="Arias-Moreno D.M."/>
            <person name="Jimenez-Jacinto V."/>
            <person name="Jimenez-Bremont J.F."/>
            <person name="Swaminathan K."/>
            <person name="Moose S.P."/>
            <person name="Guerrero-Gonzalez M.L."/>
            <person name="Marino-Ramirez L."/>
            <person name="Landsman D."/>
            <person name="Rodriguez-Kessler M."/>
            <person name="Delgado-Sanchez P."/>
        </authorList>
    </citation>
    <scope>NUCLEOTIDE SEQUENCE</scope>
    <source>
        <tissue evidence="2">Cladode</tissue>
    </source>
</reference>
<sequence>MPSSCVHTRGFRYGAYCLYHRDMREIFFSHIVIYNIVAVLRVLYVQLYFIIYYSVMVMKYETCWLHGTIFISVMYHGPVITYEMCWICGTILCIISTLVVSYSSQHIVPAVKPVQKC</sequence>
<evidence type="ECO:0000256" key="1">
    <source>
        <dbReference type="SAM" id="Phobius"/>
    </source>
</evidence>